<dbReference type="PANTHER" id="PTHR23235:SF120">
    <property type="entry name" value="KRUPPEL-LIKE FACTOR 15"/>
    <property type="match status" value="1"/>
</dbReference>
<dbReference type="AlphaFoldDB" id="A0A1X2GQK5"/>
<evidence type="ECO:0000256" key="9">
    <source>
        <dbReference type="ARBA" id="ARBA00023163"/>
    </source>
</evidence>
<dbReference type="FunFam" id="3.30.160.60:FF:000446">
    <property type="entry name" value="Zinc finger protein"/>
    <property type="match status" value="1"/>
</dbReference>
<dbReference type="GO" id="GO:0000981">
    <property type="term" value="F:DNA-binding transcription factor activity, RNA polymerase II-specific"/>
    <property type="evidence" value="ECO:0007669"/>
    <property type="project" value="TreeGrafter"/>
</dbReference>
<evidence type="ECO:0000256" key="1">
    <source>
        <dbReference type="ARBA" id="ARBA00003767"/>
    </source>
</evidence>
<dbReference type="GO" id="GO:0005634">
    <property type="term" value="C:nucleus"/>
    <property type="evidence" value="ECO:0007669"/>
    <property type="project" value="UniProtKB-SubCell"/>
</dbReference>
<reference evidence="13 14" key="1">
    <citation type="submission" date="2016-07" db="EMBL/GenBank/DDBJ databases">
        <title>Pervasive Adenine N6-methylation of Active Genes in Fungi.</title>
        <authorList>
            <consortium name="DOE Joint Genome Institute"/>
            <person name="Mondo S.J."/>
            <person name="Dannebaum R.O."/>
            <person name="Kuo R.C."/>
            <person name="Labutti K."/>
            <person name="Haridas S."/>
            <person name="Kuo A."/>
            <person name="Salamov A."/>
            <person name="Ahrendt S.R."/>
            <person name="Lipzen A."/>
            <person name="Sullivan W."/>
            <person name="Andreopoulos W.B."/>
            <person name="Clum A."/>
            <person name="Lindquist E."/>
            <person name="Daum C."/>
            <person name="Ramamoorthy G.K."/>
            <person name="Gryganskyi A."/>
            <person name="Culley D."/>
            <person name="Magnuson J.K."/>
            <person name="James T.Y."/>
            <person name="O'Malley M.A."/>
            <person name="Stajich J.E."/>
            <person name="Spatafora J.W."/>
            <person name="Visel A."/>
            <person name="Grigoriev I.V."/>
        </authorList>
    </citation>
    <scope>NUCLEOTIDE SEQUENCE [LARGE SCALE GENOMIC DNA]</scope>
    <source>
        <strain evidence="13 14">NRRL 3301</strain>
    </source>
</reference>
<dbReference type="Proteomes" id="UP000242146">
    <property type="component" value="Unassembled WGS sequence"/>
</dbReference>
<feature type="domain" description="C2H2-type" evidence="12">
    <location>
        <begin position="37"/>
        <end position="64"/>
    </location>
</feature>
<dbReference type="FunFam" id="3.30.160.60:FF:000125">
    <property type="entry name" value="Putative zinc finger protein 143"/>
    <property type="match status" value="1"/>
</dbReference>
<keyword evidence="14" id="KW-1185">Reference proteome</keyword>
<dbReference type="InterPro" id="IPR013087">
    <property type="entry name" value="Znf_C2H2_type"/>
</dbReference>
<dbReference type="SMART" id="SM00355">
    <property type="entry name" value="ZnF_C2H2"/>
    <property type="match status" value="3"/>
</dbReference>
<dbReference type="SUPFAM" id="SSF57667">
    <property type="entry name" value="beta-beta-alpha zinc fingers"/>
    <property type="match status" value="2"/>
</dbReference>
<evidence type="ECO:0000313" key="14">
    <source>
        <dbReference type="Proteomes" id="UP000242146"/>
    </source>
</evidence>
<dbReference type="PANTHER" id="PTHR23235">
    <property type="entry name" value="KRUEPPEL-LIKE TRANSCRIPTION FACTOR"/>
    <property type="match status" value="1"/>
</dbReference>
<comment type="similarity">
    <text evidence="3">Belongs to the krueppel C2H2-type zinc-finger protein family.</text>
</comment>
<evidence type="ECO:0000256" key="7">
    <source>
        <dbReference type="ARBA" id="ARBA00022833"/>
    </source>
</evidence>
<comment type="function">
    <text evidence="1">May be involved in transcriptional regulation.</text>
</comment>
<dbReference type="Pfam" id="PF00096">
    <property type="entry name" value="zf-C2H2"/>
    <property type="match status" value="2"/>
</dbReference>
<dbReference type="OrthoDB" id="654211at2759"/>
<comment type="caution">
    <text evidence="13">The sequence shown here is derived from an EMBL/GenBank/DDBJ whole genome shotgun (WGS) entry which is preliminary data.</text>
</comment>
<dbReference type="Gene3D" id="3.30.160.60">
    <property type="entry name" value="Classic Zinc Finger"/>
    <property type="match status" value="3"/>
</dbReference>
<dbReference type="GO" id="GO:0000978">
    <property type="term" value="F:RNA polymerase II cis-regulatory region sequence-specific DNA binding"/>
    <property type="evidence" value="ECO:0007669"/>
    <property type="project" value="TreeGrafter"/>
</dbReference>
<comment type="subcellular location">
    <subcellularLocation>
        <location evidence="2">Nucleus</location>
    </subcellularLocation>
</comment>
<evidence type="ECO:0000256" key="11">
    <source>
        <dbReference type="PROSITE-ProRule" id="PRU00042"/>
    </source>
</evidence>
<feature type="domain" description="C2H2-type" evidence="12">
    <location>
        <begin position="65"/>
        <end position="96"/>
    </location>
</feature>
<dbReference type="PROSITE" id="PS00028">
    <property type="entry name" value="ZINC_FINGER_C2H2_1"/>
    <property type="match status" value="2"/>
</dbReference>
<sequence length="96" mass="11353">MPTDKPFQCHFQGCCKSFGRKSDLVRHCRIHTNDRPFRCLLCNKRFIQRSALTVHSRTHSGERPHQCEYCLRRFSDSSSLARHRYTRKSRLETGPS</sequence>
<keyword evidence="8" id="KW-0805">Transcription regulation</keyword>
<evidence type="ECO:0000313" key="13">
    <source>
        <dbReference type="EMBL" id="ORX59437.1"/>
    </source>
</evidence>
<dbReference type="FunFam" id="3.30.160.60:FF:000060">
    <property type="entry name" value="zinc finger protein 436"/>
    <property type="match status" value="1"/>
</dbReference>
<keyword evidence="6 11" id="KW-0863">Zinc-finger</keyword>
<dbReference type="PROSITE" id="PS50157">
    <property type="entry name" value="ZINC_FINGER_C2H2_2"/>
    <property type="match status" value="3"/>
</dbReference>
<evidence type="ECO:0000256" key="8">
    <source>
        <dbReference type="ARBA" id="ARBA00023015"/>
    </source>
</evidence>
<dbReference type="EMBL" id="MCGT01000005">
    <property type="protein sequence ID" value="ORX59437.1"/>
    <property type="molecule type" value="Genomic_DNA"/>
</dbReference>
<feature type="domain" description="C2H2-type" evidence="12">
    <location>
        <begin position="7"/>
        <end position="36"/>
    </location>
</feature>
<evidence type="ECO:0000256" key="5">
    <source>
        <dbReference type="ARBA" id="ARBA00022737"/>
    </source>
</evidence>
<keyword evidence="4" id="KW-0479">Metal-binding</keyword>
<dbReference type="InterPro" id="IPR036236">
    <property type="entry name" value="Znf_C2H2_sf"/>
</dbReference>
<keyword evidence="10" id="KW-0539">Nucleus</keyword>
<proteinExistence type="inferred from homology"/>
<accession>A0A1X2GQK5</accession>
<keyword evidence="5" id="KW-0677">Repeat</keyword>
<evidence type="ECO:0000256" key="4">
    <source>
        <dbReference type="ARBA" id="ARBA00022723"/>
    </source>
</evidence>
<evidence type="ECO:0000256" key="2">
    <source>
        <dbReference type="ARBA" id="ARBA00004123"/>
    </source>
</evidence>
<dbReference type="GO" id="GO:0008270">
    <property type="term" value="F:zinc ion binding"/>
    <property type="evidence" value="ECO:0007669"/>
    <property type="project" value="UniProtKB-KW"/>
</dbReference>
<evidence type="ECO:0000259" key="12">
    <source>
        <dbReference type="PROSITE" id="PS50157"/>
    </source>
</evidence>
<dbReference type="STRING" id="101127.A0A1X2GQK5"/>
<keyword evidence="7" id="KW-0862">Zinc</keyword>
<keyword evidence="9" id="KW-0804">Transcription</keyword>
<evidence type="ECO:0000256" key="10">
    <source>
        <dbReference type="ARBA" id="ARBA00023242"/>
    </source>
</evidence>
<evidence type="ECO:0000256" key="6">
    <source>
        <dbReference type="ARBA" id="ARBA00022771"/>
    </source>
</evidence>
<gene>
    <name evidence="13" type="ORF">DM01DRAFT_1282439</name>
</gene>
<organism evidence="13 14">
    <name type="scientific">Hesseltinella vesiculosa</name>
    <dbReference type="NCBI Taxonomy" id="101127"/>
    <lineage>
        <taxon>Eukaryota</taxon>
        <taxon>Fungi</taxon>
        <taxon>Fungi incertae sedis</taxon>
        <taxon>Mucoromycota</taxon>
        <taxon>Mucoromycotina</taxon>
        <taxon>Mucoromycetes</taxon>
        <taxon>Mucorales</taxon>
        <taxon>Cunninghamellaceae</taxon>
        <taxon>Hesseltinella</taxon>
    </lineage>
</organism>
<name>A0A1X2GQK5_9FUNG</name>
<evidence type="ECO:0000256" key="3">
    <source>
        <dbReference type="ARBA" id="ARBA00006991"/>
    </source>
</evidence>
<protein>
    <recommendedName>
        <fullName evidence="12">C2H2-type domain-containing protein</fullName>
    </recommendedName>
</protein>